<feature type="transmembrane region" description="Helical" evidence="5">
    <location>
        <begin position="215"/>
        <end position="236"/>
    </location>
</feature>
<comment type="caution">
    <text evidence="6">The sequence shown here is derived from an EMBL/GenBank/DDBJ whole genome shotgun (WGS) entry which is preliminary data.</text>
</comment>
<dbReference type="InterPro" id="IPR014743">
    <property type="entry name" value="Cl-channel_core"/>
</dbReference>
<keyword evidence="3 5" id="KW-1133">Transmembrane helix</keyword>
<dbReference type="EMBL" id="JAFBEH010000006">
    <property type="protein sequence ID" value="MBM7642180.1"/>
    <property type="molecule type" value="Genomic_DNA"/>
</dbReference>
<gene>
    <name evidence="6" type="ORF">JOC28_000473</name>
</gene>
<feature type="transmembrane region" description="Helical" evidence="5">
    <location>
        <begin position="145"/>
        <end position="168"/>
    </location>
</feature>
<organism evidence="6 7">
    <name type="scientific">Streptococcus loxodontisalivarius</name>
    <dbReference type="NCBI Taxonomy" id="1349415"/>
    <lineage>
        <taxon>Bacteria</taxon>
        <taxon>Bacillati</taxon>
        <taxon>Bacillota</taxon>
        <taxon>Bacilli</taxon>
        <taxon>Lactobacillales</taxon>
        <taxon>Streptococcaceae</taxon>
        <taxon>Streptococcus</taxon>
    </lineage>
</organism>
<evidence type="ECO:0000256" key="4">
    <source>
        <dbReference type="ARBA" id="ARBA00023136"/>
    </source>
</evidence>
<dbReference type="PRINTS" id="PR00762">
    <property type="entry name" value="CLCHANNEL"/>
</dbReference>
<evidence type="ECO:0000256" key="2">
    <source>
        <dbReference type="ARBA" id="ARBA00022692"/>
    </source>
</evidence>
<dbReference type="Pfam" id="PF00654">
    <property type="entry name" value="Voltage_CLC"/>
    <property type="match status" value="1"/>
</dbReference>
<evidence type="ECO:0000313" key="6">
    <source>
        <dbReference type="EMBL" id="MBM7642180.1"/>
    </source>
</evidence>
<evidence type="ECO:0000256" key="1">
    <source>
        <dbReference type="ARBA" id="ARBA00004141"/>
    </source>
</evidence>
<evidence type="ECO:0000256" key="5">
    <source>
        <dbReference type="SAM" id="Phobius"/>
    </source>
</evidence>
<feature type="transmembrane region" description="Helical" evidence="5">
    <location>
        <begin position="321"/>
        <end position="340"/>
    </location>
</feature>
<keyword evidence="4 5" id="KW-0472">Membrane</keyword>
<name>A0ABS2PRK1_9STRE</name>
<dbReference type="SUPFAM" id="SSF81340">
    <property type="entry name" value="Clc chloride channel"/>
    <property type="match status" value="1"/>
</dbReference>
<sequence>MKGIKESQRLSYGLLGLLCLVGIGLGLIVGLIDTIFGRTLLYLSDIRTAYPVYLIPFLGLAGLLIVWLYRKIGGASSKGMGLVFEVGHGQEDKIPYRLIPLVTLTTWLTHLFGGSAGREGVAVQLGATVGNAFGQFWDFTNKNRLFLTMGMAAGFAGLFQTPIAAIFFAMEVLALGQLSLTALLPAIFAAFTASRTSHYLGLEKFSFAISTDLSLDWSLILKLALLGICFGLAGNLFAYSLSSLKAKMASWLPNPYYRIFFVGLGLSLIFLLLWQGRYSGLGTNLIEASFEGEKLYQFDWLLKLLLTVLTLSIGFQGGEVTPLFAIGASLGAVLAPLFGLPVELVAAAGYISVFSSATNTFLAPIFIGGEVFGFSNVAYFFIAVAFAYSINRRQSIYGLQKILED</sequence>
<dbReference type="Gene3D" id="1.10.3080.10">
    <property type="entry name" value="Clc chloride channel"/>
    <property type="match status" value="1"/>
</dbReference>
<proteinExistence type="predicted"/>
<reference evidence="6 7" key="1">
    <citation type="submission" date="2021-01" db="EMBL/GenBank/DDBJ databases">
        <title>Genomic Encyclopedia of Type Strains, Phase IV (KMG-IV): sequencing the most valuable type-strain genomes for metagenomic binning, comparative biology and taxonomic classification.</title>
        <authorList>
            <person name="Goeker M."/>
        </authorList>
    </citation>
    <scope>NUCLEOTIDE SEQUENCE [LARGE SCALE GENOMIC DNA]</scope>
    <source>
        <strain evidence="6 7">DSM 27382</strain>
    </source>
</reference>
<feature type="transmembrane region" description="Helical" evidence="5">
    <location>
        <begin position="373"/>
        <end position="391"/>
    </location>
</feature>
<accession>A0ABS2PRK1</accession>
<feature type="transmembrane region" description="Helical" evidence="5">
    <location>
        <begin position="52"/>
        <end position="69"/>
    </location>
</feature>
<feature type="transmembrane region" description="Helical" evidence="5">
    <location>
        <begin position="174"/>
        <end position="194"/>
    </location>
</feature>
<dbReference type="Proteomes" id="UP000697472">
    <property type="component" value="Unassembled WGS sequence"/>
</dbReference>
<feature type="transmembrane region" description="Helical" evidence="5">
    <location>
        <begin position="256"/>
        <end position="274"/>
    </location>
</feature>
<dbReference type="PANTHER" id="PTHR43427">
    <property type="entry name" value="CHLORIDE CHANNEL PROTEIN CLC-E"/>
    <property type="match status" value="1"/>
</dbReference>
<comment type="subcellular location">
    <subcellularLocation>
        <location evidence="1">Membrane</location>
        <topology evidence="1">Multi-pass membrane protein</topology>
    </subcellularLocation>
</comment>
<dbReference type="RefSeq" id="WP_205009034.1">
    <property type="nucleotide sequence ID" value="NZ_JAFBEH010000006.1"/>
</dbReference>
<dbReference type="InterPro" id="IPR001807">
    <property type="entry name" value="ClC"/>
</dbReference>
<protein>
    <submittedName>
        <fullName evidence="6">H+/Cl- antiporter ClcA</fullName>
    </submittedName>
</protein>
<feature type="transmembrane region" description="Helical" evidence="5">
    <location>
        <begin position="12"/>
        <end position="32"/>
    </location>
</feature>
<evidence type="ECO:0000313" key="7">
    <source>
        <dbReference type="Proteomes" id="UP000697472"/>
    </source>
</evidence>
<keyword evidence="2 5" id="KW-0812">Transmembrane</keyword>
<evidence type="ECO:0000256" key="3">
    <source>
        <dbReference type="ARBA" id="ARBA00022989"/>
    </source>
</evidence>
<keyword evidence="7" id="KW-1185">Reference proteome</keyword>
<dbReference type="InterPro" id="IPR050368">
    <property type="entry name" value="ClC-type_chloride_channel"/>
</dbReference>
<dbReference type="PANTHER" id="PTHR43427:SF12">
    <property type="entry name" value="CHLORIDE TRANSPORTER"/>
    <property type="match status" value="1"/>
</dbReference>